<reference evidence="1 2" key="1">
    <citation type="journal article" date="2012" name="PLoS Pathog.">
        <title>Diverse lifestyles and strategies of plant pathogenesis encoded in the genomes of eighteen Dothideomycetes fungi.</title>
        <authorList>
            <person name="Ohm R.A."/>
            <person name="Feau N."/>
            <person name="Henrissat B."/>
            <person name="Schoch C.L."/>
            <person name="Horwitz B.A."/>
            <person name="Barry K.W."/>
            <person name="Condon B.J."/>
            <person name="Copeland A.C."/>
            <person name="Dhillon B."/>
            <person name="Glaser F."/>
            <person name="Hesse C.N."/>
            <person name="Kosti I."/>
            <person name="LaButti K."/>
            <person name="Lindquist E.A."/>
            <person name="Lucas S."/>
            <person name="Salamov A.A."/>
            <person name="Bradshaw R.E."/>
            <person name="Ciuffetti L."/>
            <person name="Hamelin R.C."/>
            <person name="Kema G.H.J."/>
            <person name="Lawrence C."/>
            <person name="Scott J.A."/>
            <person name="Spatafora J.W."/>
            <person name="Turgeon B.G."/>
            <person name="de Wit P.J.G.M."/>
            <person name="Zhong S."/>
            <person name="Goodwin S.B."/>
            <person name="Grigoriev I.V."/>
        </authorList>
    </citation>
    <scope>NUCLEOTIDE SEQUENCE [LARGE SCALE GENOMIC DNA]</scope>
    <source>
        <strain evidence="2">C5 / ATCC 48332 / race O</strain>
    </source>
</reference>
<dbReference type="HOGENOM" id="CLU_2223013_0_0_1"/>
<proteinExistence type="predicted"/>
<organism evidence="1 2">
    <name type="scientific">Cochliobolus heterostrophus (strain C5 / ATCC 48332 / race O)</name>
    <name type="common">Southern corn leaf blight fungus</name>
    <name type="synonym">Bipolaris maydis</name>
    <dbReference type="NCBI Taxonomy" id="701091"/>
    <lineage>
        <taxon>Eukaryota</taxon>
        <taxon>Fungi</taxon>
        <taxon>Dikarya</taxon>
        <taxon>Ascomycota</taxon>
        <taxon>Pezizomycotina</taxon>
        <taxon>Dothideomycetes</taxon>
        <taxon>Pleosporomycetidae</taxon>
        <taxon>Pleosporales</taxon>
        <taxon>Pleosporineae</taxon>
        <taxon>Pleosporaceae</taxon>
        <taxon>Bipolaris</taxon>
    </lineage>
</organism>
<dbReference type="Proteomes" id="UP000016936">
    <property type="component" value="Unassembled WGS sequence"/>
</dbReference>
<keyword evidence="2" id="KW-1185">Reference proteome</keyword>
<name>M2UIZ1_COCH5</name>
<dbReference type="EMBL" id="KB445573">
    <property type="protein sequence ID" value="EMD93646.1"/>
    <property type="molecule type" value="Genomic_DNA"/>
</dbReference>
<accession>M2UIZ1</accession>
<dbReference type="AlphaFoldDB" id="M2UIZ1"/>
<reference evidence="2" key="2">
    <citation type="journal article" date="2013" name="PLoS Genet.">
        <title>Comparative genome structure, secondary metabolite, and effector coding capacity across Cochliobolus pathogens.</title>
        <authorList>
            <person name="Condon B.J."/>
            <person name="Leng Y."/>
            <person name="Wu D."/>
            <person name="Bushley K.E."/>
            <person name="Ohm R.A."/>
            <person name="Otillar R."/>
            <person name="Martin J."/>
            <person name="Schackwitz W."/>
            <person name="Grimwood J."/>
            <person name="MohdZainudin N."/>
            <person name="Xue C."/>
            <person name="Wang R."/>
            <person name="Manning V.A."/>
            <person name="Dhillon B."/>
            <person name="Tu Z.J."/>
            <person name="Steffenson B.J."/>
            <person name="Salamov A."/>
            <person name="Sun H."/>
            <person name="Lowry S."/>
            <person name="LaButti K."/>
            <person name="Han J."/>
            <person name="Copeland A."/>
            <person name="Lindquist E."/>
            <person name="Barry K."/>
            <person name="Schmutz J."/>
            <person name="Baker S.E."/>
            <person name="Ciuffetti L.M."/>
            <person name="Grigoriev I.V."/>
            <person name="Zhong S."/>
            <person name="Turgeon B.G."/>
        </authorList>
    </citation>
    <scope>NUCLEOTIDE SEQUENCE [LARGE SCALE GENOMIC DNA]</scope>
    <source>
        <strain evidence="2">C5 / ATCC 48332 / race O</strain>
    </source>
</reference>
<sequence length="106" mass="11921">MTRKQPYLAHSGTRIIATSPSRSTYLEAKNIDFAVPHTFLCFYYPIGYHSLPDSRTTQSFGLRCSASFNVSSTQAPAFTGIADKPRREGRVSRTTHWDLRNVCSSM</sequence>
<evidence type="ECO:0000313" key="2">
    <source>
        <dbReference type="Proteomes" id="UP000016936"/>
    </source>
</evidence>
<gene>
    <name evidence="1" type="ORF">COCHEDRAFT_1212336</name>
</gene>
<protein>
    <submittedName>
        <fullName evidence="1">Uncharacterized protein</fullName>
    </submittedName>
</protein>
<evidence type="ECO:0000313" key="1">
    <source>
        <dbReference type="EMBL" id="EMD93646.1"/>
    </source>
</evidence>
<dbReference type="OrthoDB" id="10578667at2759"/>